<evidence type="ECO:0000313" key="4">
    <source>
        <dbReference type="Proteomes" id="UP000030487"/>
    </source>
</evidence>
<dbReference type="CDD" id="cd00093">
    <property type="entry name" value="HTH_XRE"/>
    <property type="match status" value="1"/>
</dbReference>
<evidence type="ECO:0000313" key="3">
    <source>
        <dbReference type="EMBL" id="KGR88835.1"/>
    </source>
</evidence>
<dbReference type="Pfam" id="PF01381">
    <property type="entry name" value="HTH_3"/>
    <property type="match status" value="1"/>
</dbReference>
<proteinExistence type="predicted"/>
<dbReference type="SUPFAM" id="SSF47413">
    <property type="entry name" value="lambda repressor-like DNA-binding domains"/>
    <property type="match status" value="1"/>
</dbReference>
<dbReference type="RefSeq" id="WP_036075472.1">
    <property type="nucleotide sequence ID" value="NZ_AVCW01000027.1"/>
</dbReference>
<comment type="caution">
    <text evidence="3">The sequence shown here is derived from an EMBL/GenBank/DDBJ whole genome shotgun (WGS) entry which is preliminary data.</text>
</comment>
<organism evidence="3 4">
    <name type="scientific">Lysinibacillus boronitolerans JCM 21713 = 10a = NBRC 103108</name>
    <dbReference type="NCBI Taxonomy" id="1294264"/>
    <lineage>
        <taxon>Bacteria</taxon>
        <taxon>Bacillati</taxon>
        <taxon>Bacillota</taxon>
        <taxon>Bacilli</taxon>
        <taxon>Bacillales</taxon>
        <taxon>Bacillaceae</taxon>
        <taxon>Lysinibacillus</taxon>
    </lineage>
</organism>
<dbReference type="Gene3D" id="1.10.260.40">
    <property type="entry name" value="lambda repressor-like DNA-binding domains"/>
    <property type="match status" value="1"/>
</dbReference>
<keyword evidence="1" id="KW-0238">DNA-binding</keyword>
<dbReference type="InterPro" id="IPR010982">
    <property type="entry name" value="Lambda_DNA-bd_dom_sf"/>
</dbReference>
<protein>
    <recommendedName>
        <fullName evidence="2">HTH cro/C1-type domain-containing protein</fullName>
    </recommendedName>
</protein>
<accession>A0ABR4Y4S2</accession>
<dbReference type="PROSITE" id="PS50943">
    <property type="entry name" value="HTH_CROC1"/>
    <property type="match status" value="1"/>
</dbReference>
<evidence type="ECO:0000259" key="2">
    <source>
        <dbReference type="PROSITE" id="PS50943"/>
    </source>
</evidence>
<name>A0ABR4Y4S2_9BACI</name>
<reference evidence="3 4" key="1">
    <citation type="submission" date="2014-02" db="EMBL/GenBank/DDBJ databases">
        <title>Draft genome sequence of Lysinibacillus boronitolerans NBRC 103108.</title>
        <authorList>
            <person name="Zhang F."/>
            <person name="Wang G."/>
            <person name="Zhang L."/>
        </authorList>
    </citation>
    <scope>NUCLEOTIDE SEQUENCE [LARGE SCALE GENOMIC DNA]</scope>
    <source>
        <strain evidence="3 4">NBRC 103108</strain>
    </source>
</reference>
<sequence>MDVFAQRLKKCREDLKKTNPNYTQAFVANKIGVARTTYTAYENGTKIPPLDTVIIIADFFGVSSDYLLGRTNIKNQGELAAHRSDNFLEDLPEEAVKELETFKEFIRSKYGNKE</sequence>
<feature type="domain" description="HTH cro/C1-type" evidence="2">
    <location>
        <begin position="8"/>
        <end position="67"/>
    </location>
</feature>
<keyword evidence="4" id="KW-1185">Reference proteome</keyword>
<dbReference type="PANTHER" id="PTHR46558:SF14">
    <property type="entry name" value="HTH-TYPE TRANSCRIPTIONAL REGULATOR ANSR"/>
    <property type="match status" value="1"/>
</dbReference>
<dbReference type="PANTHER" id="PTHR46558">
    <property type="entry name" value="TRACRIPTIONAL REGULATORY PROTEIN-RELATED-RELATED"/>
    <property type="match status" value="1"/>
</dbReference>
<dbReference type="Proteomes" id="UP000030487">
    <property type="component" value="Unassembled WGS sequence"/>
</dbReference>
<gene>
    <name evidence="3" type="ORF">CD31_02285</name>
</gene>
<dbReference type="SMART" id="SM00530">
    <property type="entry name" value="HTH_XRE"/>
    <property type="match status" value="1"/>
</dbReference>
<evidence type="ECO:0000256" key="1">
    <source>
        <dbReference type="ARBA" id="ARBA00023125"/>
    </source>
</evidence>
<dbReference type="EMBL" id="JPVR01000055">
    <property type="protein sequence ID" value="KGR88835.1"/>
    <property type="molecule type" value="Genomic_DNA"/>
</dbReference>
<dbReference type="InterPro" id="IPR001387">
    <property type="entry name" value="Cro/C1-type_HTH"/>
</dbReference>